<evidence type="ECO:0000256" key="8">
    <source>
        <dbReference type="PIRNR" id="PIRNR015894"/>
    </source>
</evidence>
<organism evidence="15">
    <name type="scientific">Capitella teleta</name>
    <name type="common">Polychaete worm</name>
    <dbReference type="NCBI Taxonomy" id="283909"/>
    <lineage>
        <taxon>Eukaryota</taxon>
        <taxon>Metazoa</taxon>
        <taxon>Spiralia</taxon>
        <taxon>Lophotrochozoa</taxon>
        <taxon>Annelida</taxon>
        <taxon>Polychaeta</taxon>
        <taxon>Sedentaria</taxon>
        <taxon>Scolecida</taxon>
        <taxon>Capitellidae</taxon>
        <taxon>Capitella</taxon>
    </lineage>
</organism>
<dbReference type="Pfam" id="PF17286">
    <property type="entry name" value="PRMT5_C"/>
    <property type="match status" value="1"/>
</dbReference>
<reference evidence="17" key="1">
    <citation type="submission" date="2012-12" db="EMBL/GenBank/DDBJ databases">
        <authorList>
            <person name="Hellsten U."/>
            <person name="Grimwood J."/>
            <person name="Chapman J.A."/>
            <person name="Shapiro H."/>
            <person name="Aerts A."/>
            <person name="Otillar R.P."/>
            <person name="Terry A.Y."/>
            <person name="Boore J.L."/>
            <person name="Simakov O."/>
            <person name="Marletaz F."/>
            <person name="Cho S.-J."/>
            <person name="Edsinger-Gonzales E."/>
            <person name="Havlak P."/>
            <person name="Kuo D.-H."/>
            <person name="Larsson T."/>
            <person name="Lv J."/>
            <person name="Arendt D."/>
            <person name="Savage R."/>
            <person name="Osoegawa K."/>
            <person name="de Jong P."/>
            <person name="Lindberg D.R."/>
            <person name="Seaver E.C."/>
            <person name="Weisblat D.A."/>
            <person name="Putnam N.H."/>
            <person name="Grigoriev I.V."/>
            <person name="Rokhsar D.S."/>
        </authorList>
    </citation>
    <scope>NUCLEOTIDE SEQUENCE</scope>
    <source>
        <strain evidence="17">I ESC-2004</strain>
    </source>
</reference>
<dbReference type="FunFam" id="2.70.160.11:FF:000003">
    <property type="entry name" value="Protein arginine N-methyltransferase 5"/>
    <property type="match status" value="1"/>
</dbReference>
<dbReference type="GO" id="GO:0032259">
    <property type="term" value="P:methylation"/>
    <property type="evidence" value="ECO:0007669"/>
    <property type="project" value="UniProtKB-KW"/>
</dbReference>
<evidence type="ECO:0000256" key="10">
    <source>
        <dbReference type="PIRSR" id="PIRSR015894-2"/>
    </source>
</evidence>
<evidence type="ECO:0000256" key="3">
    <source>
        <dbReference type="ARBA" id="ARBA00022691"/>
    </source>
</evidence>
<evidence type="ECO:0000256" key="11">
    <source>
        <dbReference type="PIRSR" id="PIRSR015894-3"/>
    </source>
</evidence>
<dbReference type="InterPro" id="IPR025799">
    <property type="entry name" value="Arg_MeTrfase"/>
</dbReference>
<feature type="domain" description="PRMT5 oligomerisation" evidence="14">
    <location>
        <begin position="462"/>
        <end position="629"/>
    </location>
</feature>
<dbReference type="PANTHER" id="PTHR10738:SF0">
    <property type="entry name" value="PROTEIN ARGININE N-METHYLTRANSFERASE 5"/>
    <property type="match status" value="1"/>
</dbReference>
<keyword evidence="1 8" id="KW-0489">Methyltransferase</keyword>
<feature type="binding site" evidence="10">
    <location>
        <position position="319"/>
    </location>
    <ligand>
        <name>S-adenosyl-L-methionine</name>
        <dbReference type="ChEBI" id="CHEBI:59789"/>
    </ligand>
</feature>
<keyword evidence="3 8" id="KW-0949">S-adenosyl-L-methionine</keyword>
<evidence type="ECO:0000313" key="16">
    <source>
        <dbReference type="EnsemblMetazoa" id="CapteP161444"/>
    </source>
</evidence>
<feature type="site" description="Critical for specifying symmetric addition of methyl groups" evidence="11">
    <location>
        <position position="322"/>
    </location>
</feature>
<dbReference type="InterPro" id="IPR007857">
    <property type="entry name" value="Arg_MeTrfase_PRMT5"/>
</dbReference>
<dbReference type="Gene3D" id="2.70.160.11">
    <property type="entry name" value="Hnrnp arginine n-methyltransferase1"/>
    <property type="match status" value="1"/>
</dbReference>
<feature type="binding site" evidence="10">
    <location>
        <position position="387"/>
    </location>
    <ligand>
        <name>S-adenosyl-L-methionine</name>
        <dbReference type="ChEBI" id="CHEBI:59789"/>
    </ligand>
</feature>
<keyword evidence="5" id="KW-0805">Transcription regulation</keyword>
<sequence length="631" mass="71514">MGGSRDRVSCGKNCHYCPDILSTIDDCCKDGFDFICLPIVNPRYKREFIEGPALKRDGAFTRSDMLLTSGDWGSLVVAKVSPWIDVDSANPALRKNSEMAFDQELTYANHLGVPAVMLSIQSAECCNLARIINTHIFAGHNYQYWLQIPLIAAEDCLDDVIENIPAENDPTNADRKEIDTWGWWNRVRTLCDSSKKLSIVLEVSADLPSKAVMDRWLGEPVKAAVLPTDIFITNRKGFPVLSKAHQALVHSLLKLDVQIIVSGPNNHPERSFRIYQQYLEHLWQTQEPVDNVTQFAKGYEDYLQCPLQPLMDNLQSPTYEVFEKDPVKYSQYQLAVYKALLDRVSDEDKNTKVITLMVLGAGRGPLVTASINAANKAERKIHVYAVEKNPNAVVTLENLRTEQWGNQVTVVMGDMRHWEAPTKADIIVSELLGSFGDNELSPECLDGAQKFLKDDGISIPYKYTSYLAPLMSSKLWNETKLSRDVNKSPESPFETPYVVRLHNVHLLSKAQPLFTFVHPNRGVIDNNRHESLTFPIEQDAVLHGFGGYFDCLLYKDISLSIVPQTHSPGMFSWFPIYFPIKNPQELFQGDDLCVQFWRLCTHKDVWYEWTISDPVNIPLHNPKGRSYTIGL</sequence>
<dbReference type="GO" id="GO:0006355">
    <property type="term" value="P:regulation of DNA-templated transcription"/>
    <property type="evidence" value="ECO:0007669"/>
    <property type="project" value="TreeGrafter"/>
</dbReference>
<dbReference type="HOGENOM" id="CLU_010247_3_0_1"/>
<reference evidence="16" key="3">
    <citation type="submission" date="2015-06" db="UniProtKB">
        <authorList>
            <consortium name="EnsemblMetazoa"/>
        </authorList>
    </citation>
    <scope>IDENTIFICATION</scope>
</reference>
<evidence type="ECO:0000256" key="5">
    <source>
        <dbReference type="ARBA" id="ARBA00023015"/>
    </source>
</evidence>
<dbReference type="CDD" id="cd02440">
    <property type="entry name" value="AdoMet_MTases"/>
    <property type="match status" value="1"/>
</dbReference>
<feature type="active site" description="Proton donor/acceptor" evidence="9">
    <location>
        <position position="439"/>
    </location>
</feature>
<dbReference type="Gene3D" id="3.40.50.150">
    <property type="entry name" value="Vaccinia Virus protein VP39"/>
    <property type="match status" value="1"/>
</dbReference>
<dbReference type="InterPro" id="IPR035248">
    <property type="entry name" value="PRMT5_C"/>
</dbReference>
<dbReference type="PROSITE" id="PS51678">
    <property type="entry name" value="SAM_MT_PRMT"/>
    <property type="match status" value="1"/>
</dbReference>
<feature type="binding site" evidence="10">
    <location>
        <begin position="414"/>
        <end position="415"/>
    </location>
    <ligand>
        <name>S-adenosyl-L-methionine</name>
        <dbReference type="ChEBI" id="CHEBI:59789"/>
    </ligand>
</feature>
<feature type="active site" description="Proton donor/acceptor" evidence="9">
    <location>
        <position position="430"/>
    </location>
</feature>
<feature type="domain" description="PRMT5 TIM barrel" evidence="13">
    <location>
        <begin position="31"/>
        <end position="284"/>
    </location>
</feature>
<evidence type="ECO:0000259" key="12">
    <source>
        <dbReference type="Pfam" id="PF05185"/>
    </source>
</evidence>
<feature type="domain" description="PRMT5 arginine-N-methyltransferase" evidence="12">
    <location>
        <begin position="292"/>
        <end position="459"/>
    </location>
</feature>
<dbReference type="FunCoup" id="R7V8B5">
    <property type="interactions" value="2040"/>
</dbReference>
<dbReference type="SUPFAM" id="SSF53335">
    <property type="entry name" value="S-adenosyl-L-methionine-dependent methyltransferases"/>
    <property type="match status" value="1"/>
</dbReference>
<dbReference type="InterPro" id="IPR029063">
    <property type="entry name" value="SAM-dependent_MTases_sf"/>
</dbReference>
<evidence type="ECO:0000259" key="14">
    <source>
        <dbReference type="Pfam" id="PF17286"/>
    </source>
</evidence>
<keyword evidence="4" id="KW-0156">Chromatin regulator</keyword>
<dbReference type="Pfam" id="PF05185">
    <property type="entry name" value="PRMT5"/>
    <property type="match status" value="1"/>
</dbReference>
<dbReference type="FunFam" id="3.40.50.150:FF:000029">
    <property type="entry name" value="Protein arginine N-methyltransferase 5"/>
    <property type="match status" value="1"/>
</dbReference>
<dbReference type="AlphaFoldDB" id="R7V8B5"/>
<evidence type="ECO:0000256" key="2">
    <source>
        <dbReference type="ARBA" id="ARBA00022679"/>
    </source>
</evidence>
<dbReference type="EnsemblMetazoa" id="CapteT161444">
    <property type="protein sequence ID" value="CapteP161444"/>
    <property type="gene ID" value="CapteG161444"/>
</dbReference>
<proteinExistence type="inferred from homology"/>
<dbReference type="GO" id="GO:0005829">
    <property type="term" value="C:cytosol"/>
    <property type="evidence" value="ECO:0007669"/>
    <property type="project" value="TreeGrafter"/>
</dbReference>
<evidence type="ECO:0000313" key="15">
    <source>
        <dbReference type="EMBL" id="ELU14784.1"/>
    </source>
</evidence>
<comment type="catalytic activity">
    <reaction evidence="7">
        <text>L-arginyl-[protein] + 2 S-adenosyl-L-methionine = N(omega),N(omega)'-dimethyl-L-arginyl-[protein] + 2 S-adenosyl-L-homocysteine + 2 H(+)</text>
        <dbReference type="Rhea" id="RHEA:48108"/>
        <dbReference type="Rhea" id="RHEA-COMP:10532"/>
        <dbReference type="Rhea" id="RHEA-COMP:11992"/>
        <dbReference type="ChEBI" id="CHEBI:15378"/>
        <dbReference type="ChEBI" id="CHEBI:29965"/>
        <dbReference type="ChEBI" id="CHEBI:57856"/>
        <dbReference type="ChEBI" id="CHEBI:59789"/>
        <dbReference type="ChEBI" id="CHEBI:88221"/>
        <dbReference type="EC" id="2.1.1.320"/>
    </reaction>
</comment>
<evidence type="ECO:0000256" key="7">
    <source>
        <dbReference type="ARBA" id="ARBA00048612"/>
    </source>
</evidence>
<protein>
    <recommendedName>
        <fullName evidence="8">Protein arginine N-methyltransferase</fullName>
    </recommendedName>
</protein>
<dbReference type="InterPro" id="IPR035247">
    <property type="entry name" value="PRMT5_TIM"/>
</dbReference>
<dbReference type="OMA" id="IKYAWYE"/>
<dbReference type="Gene3D" id="3.20.20.150">
    <property type="entry name" value="Divalent-metal-dependent TIM barrel enzymes"/>
    <property type="match status" value="1"/>
</dbReference>
<dbReference type="Proteomes" id="UP000014760">
    <property type="component" value="Unassembled WGS sequence"/>
</dbReference>
<evidence type="ECO:0000256" key="9">
    <source>
        <dbReference type="PIRSR" id="PIRSR015894-1"/>
    </source>
</evidence>
<dbReference type="OrthoDB" id="1368803at2759"/>
<evidence type="ECO:0000256" key="1">
    <source>
        <dbReference type="ARBA" id="ARBA00022603"/>
    </source>
</evidence>
<dbReference type="GO" id="GO:0044020">
    <property type="term" value="F:histone H4R3 methyltransferase activity"/>
    <property type="evidence" value="ECO:0007669"/>
    <property type="project" value="UniProtKB-ARBA"/>
</dbReference>
<dbReference type="PANTHER" id="PTHR10738">
    <property type="entry name" value="PROTEIN ARGININE N-METHYLTRANSFERASE 5"/>
    <property type="match status" value="1"/>
</dbReference>
<evidence type="ECO:0000313" key="17">
    <source>
        <dbReference type="Proteomes" id="UP000014760"/>
    </source>
</evidence>
<name>R7V8B5_CAPTE</name>
<dbReference type="InterPro" id="IPR035075">
    <property type="entry name" value="PRMT5"/>
</dbReference>
<evidence type="ECO:0000259" key="13">
    <source>
        <dbReference type="Pfam" id="PF17285"/>
    </source>
</evidence>
<evidence type="ECO:0000256" key="6">
    <source>
        <dbReference type="ARBA" id="ARBA00023163"/>
    </source>
</evidence>
<accession>R7V8B5</accession>
<dbReference type="GO" id="GO:0005634">
    <property type="term" value="C:nucleus"/>
    <property type="evidence" value="ECO:0007669"/>
    <property type="project" value="TreeGrafter"/>
</dbReference>
<comment type="similarity">
    <text evidence="8">Belongs to the class I-like SAM-binding methyltransferase superfamily.</text>
</comment>
<keyword evidence="17" id="KW-1185">Reference proteome</keyword>
<keyword evidence="6" id="KW-0804">Transcription</keyword>
<dbReference type="STRING" id="283909.R7V8B5"/>
<dbReference type="GO" id="GO:0035243">
    <property type="term" value="F:protein-arginine omega-N symmetric methyltransferase activity"/>
    <property type="evidence" value="ECO:0007669"/>
    <property type="project" value="UniProtKB-EC"/>
</dbReference>
<dbReference type="EMBL" id="AMQN01004756">
    <property type="status" value="NOT_ANNOTATED_CDS"/>
    <property type="molecule type" value="Genomic_DNA"/>
</dbReference>
<dbReference type="EMBL" id="KB294299">
    <property type="protein sequence ID" value="ELU14784.1"/>
    <property type="molecule type" value="Genomic_DNA"/>
</dbReference>
<feature type="binding site" evidence="10">
    <location>
        <begin position="328"/>
        <end position="329"/>
    </location>
    <ligand>
        <name>S-adenosyl-L-methionine</name>
        <dbReference type="ChEBI" id="CHEBI:59789"/>
    </ligand>
</feature>
<evidence type="ECO:0000256" key="4">
    <source>
        <dbReference type="ARBA" id="ARBA00022853"/>
    </source>
</evidence>
<gene>
    <name evidence="15" type="ORF">CAPTEDRAFT_161444</name>
</gene>
<dbReference type="PIRSF" id="PIRSF015894">
    <property type="entry name" value="Skb1_MeTrfase"/>
    <property type="match status" value="1"/>
</dbReference>
<reference evidence="15 17" key="2">
    <citation type="journal article" date="2013" name="Nature">
        <title>Insights into bilaterian evolution from three spiralian genomes.</title>
        <authorList>
            <person name="Simakov O."/>
            <person name="Marletaz F."/>
            <person name="Cho S.J."/>
            <person name="Edsinger-Gonzales E."/>
            <person name="Havlak P."/>
            <person name="Hellsten U."/>
            <person name="Kuo D.H."/>
            <person name="Larsson T."/>
            <person name="Lv J."/>
            <person name="Arendt D."/>
            <person name="Savage R."/>
            <person name="Osoegawa K."/>
            <person name="de Jong P."/>
            <person name="Grimwood J."/>
            <person name="Chapman J.A."/>
            <person name="Shapiro H."/>
            <person name="Aerts A."/>
            <person name="Otillar R.P."/>
            <person name="Terry A.Y."/>
            <person name="Boore J.L."/>
            <person name="Grigoriev I.V."/>
            <person name="Lindberg D.R."/>
            <person name="Seaver E.C."/>
            <person name="Weisblat D.A."/>
            <person name="Putnam N.H."/>
            <person name="Rokhsar D.S."/>
        </authorList>
    </citation>
    <scope>NUCLEOTIDE SEQUENCE</scope>
    <source>
        <strain evidence="15 17">I ESC-2004</strain>
    </source>
</reference>
<dbReference type="FunFam" id="3.20.20.150:FF:000008">
    <property type="entry name" value="Protein arginine N-methyltransferase 5"/>
    <property type="match status" value="1"/>
</dbReference>
<dbReference type="Pfam" id="PF17285">
    <property type="entry name" value="PRMT5_TIM"/>
    <property type="match status" value="1"/>
</dbReference>
<keyword evidence="2 8" id="KW-0808">Transferase</keyword>